<reference evidence="6" key="4">
    <citation type="journal article" date="2022" name="Microb. Genom.">
        <title>A global pangenome for the wheat fungal pathogen Pyrenophora tritici-repentis and prediction of effector protein structural homology.</title>
        <authorList>
            <person name="Moolhuijzen P.M."/>
            <person name="See P.T."/>
            <person name="Shi G."/>
            <person name="Powell H.R."/>
            <person name="Cockram J."/>
            <person name="Jorgensen L.N."/>
            <person name="Benslimane H."/>
            <person name="Strelkov S.E."/>
            <person name="Turner J."/>
            <person name="Liu Z."/>
            <person name="Moffat C.S."/>
        </authorList>
    </citation>
    <scope>NUCLEOTIDE SEQUENCE [LARGE SCALE GENOMIC DNA]</scope>
</reference>
<evidence type="ECO:0000256" key="2">
    <source>
        <dbReference type="SAM" id="SignalP"/>
    </source>
</evidence>
<keyword evidence="1" id="KW-0812">Transmembrane</keyword>
<feature type="chain" id="PRO_5042701213" evidence="2">
    <location>
        <begin position="21"/>
        <end position="263"/>
    </location>
</feature>
<dbReference type="OrthoDB" id="5215637at2759"/>
<keyword evidence="1" id="KW-1133">Transmembrane helix</keyword>
<proteinExistence type="predicted"/>
<organism evidence="3 5">
    <name type="scientific">Pyrenophora tritici-repentis</name>
    <dbReference type="NCBI Taxonomy" id="45151"/>
    <lineage>
        <taxon>Eukaryota</taxon>
        <taxon>Fungi</taxon>
        <taxon>Dikarya</taxon>
        <taxon>Ascomycota</taxon>
        <taxon>Pezizomycotina</taxon>
        <taxon>Dothideomycetes</taxon>
        <taxon>Pleosporomycetidae</taxon>
        <taxon>Pleosporales</taxon>
        <taxon>Pleosporineae</taxon>
        <taxon>Pleosporaceae</taxon>
        <taxon>Pyrenophora</taxon>
    </lineage>
</organism>
<reference evidence="4" key="3">
    <citation type="journal article" date="2022" name="bioRxiv">
        <title>A global pangenome for the wheat fungal pathogen Pyrenophora tritici-repentis and prediction of effector protein structural homology.</title>
        <authorList>
            <person name="Moolhuijzen P."/>
            <person name="See P.T."/>
            <person name="Shi G."/>
            <person name="Powell H.R."/>
            <person name="Cockram J."/>
            <person name="Jorgensen L.N."/>
            <person name="Benslimane H."/>
            <person name="Strelkov S.E."/>
            <person name="Turner J."/>
            <person name="Liu Z."/>
            <person name="Moffat C.S."/>
        </authorList>
    </citation>
    <scope>NUCLEOTIDE SEQUENCE</scope>
    <source>
        <strain evidence="4">86-124</strain>
    </source>
</reference>
<sequence length="263" mass="27901">MVARSSFLTVFVTFIAVATAQQCYAVDGSALNSTFTPCNPSAKHSGCCASTDLCLSNGLCMATTDVYIGMIFSRGCTDSTGKDVACPQLCPGQATDFNGTTPVPEWQLQTCDVGQYCCRAANDPRSCCNKSTAPKVAAILDATLQLPDSPAASETEDMVAPAVASAPSQATTSPSTQACRITEHRLKVATIIGGVLLGTIIAVLAAATLWIYKEERRQRKLKEHYETQFSQTNAYRKALASSAVSTHANDFMEDIKVKCSGPD</sequence>
<name>A0A2W1GG66_9PLEO</name>
<keyword evidence="1" id="KW-0472">Membrane</keyword>
<reference evidence="3" key="1">
    <citation type="journal article" date="2018" name="BMC Genomics">
        <title>Comparative genomics of the wheat fungal pathogen Pyrenophora tritici-repentis reveals chromosomal variations and genome plasticity.</title>
        <authorList>
            <person name="Moolhuijzen P."/>
            <person name="See P.T."/>
            <person name="Hane J.K."/>
            <person name="Shi G."/>
            <person name="Liu Z."/>
            <person name="Oliver R.P."/>
            <person name="Moffat C.S."/>
        </authorList>
    </citation>
    <scope>NUCLEOTIDE SEQUENCE [LARGE SCALE GENOMIC DNA]</scope>
    <source>
        <strain evidence="3">M4</strain>
    </source>
</reference>
<dbReference type="EMBL" id="NRDI02000010">
    <property type="protein sequence ID" value="KAI1513085.1"/>
    <property type="molecule type" value="Genomic_DNA"/>
</dbReference>
<dbReference type="EMBL" id="NQIK02000001">
    <property type="protein sequence ID" value="KAF7579212.1"/>
    <property type="molecule type" value="Genomic_DNA"/>
</dbReference>
<dbReference type="Proteomes" id="UP000249757">
    <property type="component" value="Unassembled WGS sequence"/>
</dbReference>
<dbReference type="Proteomes" id="UP000245464">
    <property type="component" value="Chromosome 1"/>
</dbReference>
<evidence type="ECO:0000256" key="1">
    <source>
        <dbReference type="SAM" id="Phobius"/>
    </source>
</evidence>
<dbReference type="OMA" id="CDSGEYC"/>
<gene>
    <name evidence="4" type="ORF">Ptr86124_008105</name>
    <name evidence="3" type="ORF">PtrM4_034520</name>
</gene>
<feature type="transmembrane region" description="Helical" evidence="1">
    <location>
        <begin position="188"/>
        <end position="212"/>
    </location>
</feature>
<reference evidence="4" key="2">
    <citation type="submission" date="2021-05" db="EMBL/GenBank/DDBJ databases">
        <authorList>
            <person name="Moolhuijzen P.M."/>
            <person name="Moffat C.S."/>
        </authorList>
    </citation>
    <scope>NUCLEOTIDE SEQUENCE</scope>
    <source>
        <strain evidence="4">86-124</strain>
    </source>
</reference>
<accession>A0A2W1GG66</accession>
<evidence type="ECO:0000313" key="6">
    <source>
        <dbReference type="Proteomes" id="UP000249757"/>
    </source>
</evidence>
<dbReference type="AlphaFoldDB" id="A0A2W1GG66"/>
<evidence type="ECO:0000313" key="3">
    <source>
        <dbReference type="EMBL" id="KAF7579212.1"/>
    </source>
</evidence>
<comment type="caution">
    <text evidence="3">The sequence shown here is derived from an EMBL/GenBank/DDBJ whole genome shotgun (WGS) entry which is preliminary data.</text>
</comment>
<evidence type="ECO:0000313" key="4">
    <source>
        <dbReference type="EMBL" id="KAI1513085.1"/>
    </source>
</evidence>
<keyword evidence="6" id="KW-1185">Reference proteome</keyword>
<evidence type="ECO:0000313" key="5">
    <source>
        <dbReference type="Proteomes" id="UP000245464"/>
    </source>
</evidence>
<protein>
    <submittedName>
        <fullName evidence="3">Atrophin-1 domain containing protein</fullName>
    </submittedName>
</protein>
<feature type="signal peptide" evidence="2">
    <location>
        <begin position="1"/>
        <end position="20"/>
    </location>
</feature>
<keyword evidence="2" id="KW-0732">Signal</keyword>